<dbReference type="RefSeq" id="WP_006003705.1">
    <property type="nucleotide sequence ID" value="NZ_BAET01000007.1"/>
</dbReference>
<keyword evidence="1" id="KW-0472">Membrane</keyword>
<keyword evidence="1" id="KW-1133">Transmembrane helix</keyword>
<proteinExistence type="predicted"/>
<keyword evidence="1" id="KW-0812">Transmembrane</keyword>
<gene>
    <name evidence="2" type="ORF">GPUN_0889</name>
</gene>
<reference evidence="2 3" key="1">
    <citation type="journal article" date="2012" name="J. Bacteriol.">
        <title>Genome sequence of proteorhodopsin-containing sea ice bacterium Glaciecola punicea ACAM 611T.</title>
        <authorList>
            <person name="Qin Q.-L."/>
            <person name="Xie B.-B."/>
            <person name="Shu Y.-L."/>
            <person name="Rong J.-C."/>
            <person name="Zhao D.-L."/>
            <person name="Zhang X.-Y."/>
            <person name="Chen X.-L."/>
            <person name="Zhou B.-C."/>
            <person name="Zhanga Y.-Z."/>
        </authorList>
    </citation>
    <scope>NUCLEOTIDE SEQUENCE [LARGE SCALE GENOMIC DNA]</scope>
    <source>
        <strain evidence="2 3">ACAM 611</strain>
    </source>
</reference>
<comment type="caution">
    <text evidence="2">The sequence shown here is derived from an EMBL/GenBank/DDBJ whole genome shotgun (WGS) entry which is preliminary data.</text>
</comment>
<protein>
    <submittedName>
        <fullName evidence="2">Uncharacterized protein</fullName>
    </submittedName>
</protein>
<name>H5T9P4_9ALTE</name>
<evidence type="ECO:0000313" key="3">
    <source>
        <dbReference type="Proteomes" id="UP000053586"/>
    </source>
</evidence>
<dbReference type="Proteomes" id="UP000053586">
    <property type="component" value="Unassembled WGS sequence"/>
</dbReference>
<keyword evidence="3" id="KW-1185">Reference proteome</keyword>
<dbReference type="EMBL" id="BAET01000007">
    <property type="protein sequence ID" value="GAB55021.1"/>
    <property type="molecule type" value="Genomic_DNA"/>
</dbReference>
<evidence type="ECO:0000313" key="2">
    <source>
        <dbReference type="EMBL" id="GAB55021.1"/>
    </source>
</evidence>
<reference evidence="2 3" key="2">
    <citation type="journal article" date="2017" name="Antonie Van Leeuwenhoek">
        <title>Rhizobium rhizosphaerae sp. nov., a novel species isolated from rice rhizosphere.</title>
        <authorList>
            <person name="Zhao J.J."/>
            <person name="Zhang J."/>
            <person name="Zhang R.J."/>
            <person name="Zhang C.W."/>
            <person name="Yin H.Q."/>
            <person name="Zhang X.X."/>
        </authorList>
    </citation>
    <scope>NUCLEOTIDE SEQUENCE [LARGE SCALE GENOMIC DNA]</scope>
    <source>
        <strain evidence="2 3">ACAM 611</strain>
    </source>
</reference>
<dbReference type="AlphaFoldDB" id="H5T9P4"/>
<evidence type="ECO:0000256" key="1">
    <source>
        <dbReference type="SAM" id="Phobius"/>
    </source>
</evidence>
<dbReference type="OrthoDB" id="9968298at2"/>
<feature type="transmembrane region" description="Helical" evidence="1">
    <location>
        <begin position="15"/>
        <end position="37"/>
    </location>
</feature>
<accession>H5T9P4</accession>
<organism evidence="2 3">
    <name type="scientific">Glaciecola punicea ACAM 611</name>
    <dbReference type="NCBI Taxonomy" id="1121923"/>
    <lineage>
        <taxon>Bacteria</taxon>
        <taxon>Pseudomonadati</taxon>
        <taxon>Pseudomonadota</taxon>
        <taxon>Gammaproteobacteria</taxon>
        <taxon>Alteromonadales</taxon>
        <taxon>Alteromonadaceae</taxon>
        <taxon>Glaciecola</taxon>
    </lineage>
</organism>
<sequence length="226" mass="26738">MFFQGAFNEQTKTFYWRYGLFEIYVFGVFASFLMAICNKVLVDVVNRLFGVYTYFQNLRKILPYIFDGSPFIIRQLKMVSLAILISLTSWIGFLFFLYTTIDGCFGALTEKKQFLTEDSKKYAMPLFNNPHLSREKTFAYKCMLDISNGYDHSLLGEAIYEREEEINNQFKRKKKNCNRKEFSDLIKEFSGLIAISELEKLDFFVDETIKVIRKDYQSFKEQDLKD</sequence>
<feature type="transmembrane region" description="Helical" evidence="1">
    <location>
        <begin position="78"/>
        <end position="98"/>
    </location>
</feature>